<dbReference type="EMBL" id="CP000250">
    <property type="protein sequence ID" value="ABD08005.1"/>
    <property type="molecule type" value="Genomic_DNA"/>
</dbReference>
<reference evidence="1 2" key="1">
    <citation type="submission" date="2006-01" db="EMBL/GenBank/DDBJ databases">
        <title>Complete sequence of Rhodopseudomonas palustris HaA2.</title>
        <authorList>
            <consortium name="US DOE Joint Genome Institute"/>
            <person name="Copeland A."/>
            <person name="Lucas S."/>
            <person name="Lapidus A."/>
            <person name="Barry K."/>
            <person name="Detter J.C."/>
            <person name="Glavina T."/>
            <person name="Hammon N."/>
            <person name="Israni S."/>
            <person name="Pitluck S."/>
            <person name="Chain P."/>
            <person name="Malfatti S."/>
            <person name="Shin M."/>
            <person name="Vergez L."/>
            <person name="Schmutz J."/>
            <person name="Larimer F."/>
            <person name="Land M."/>
            <person name="Hauser L."/>
            <person name="Pelletier D.A."/>
            <person name="Kyrpides N."/>
            <person name="Anderson I."/>
            <person name="Oda Y."/>
            <person name="Harwood C.S."/>
            <person name="Richardson P."/>
        </authorList>
    </citation>
    <scope>NUCLEOTIDE SEQUENCE [LARGE SCALE GENOMIC DNA]</scope>
    <source>
        <strain evidence="1 2">HaA2</strain>
    </source>
</reference>
<accession>Q2IUV5</accession>
<dbReference type="RefSeq" id="WP_011442189.1">
    <property type="nucleotide sequence ID" value="NC_007778.1"/>
</dbReference>
<name>Q2IUV5_RHOP2</name>
<protein>
    <submittedName>
        <fullName evidence="1">Uncharacterized protein</fullName>
    </submittedName>
</protein>
<dbReference type="HOGENOM" id="CLU_2719700_0_0_5"/>
<sequence length="72" mass="7327">MDTYLTKFATDREIAFGALGIIEAERETYPPGSPAAEAGAAASEKAKRDPAAGMAGIVAVEAGLAVQLNSNC</sequence>
<dbReference type="KEGG" id="rpb:RPB_3309"/>
<keyword evidence="2" id="KW-1185">Reference proteome</keyword>
<evidence type="ECO:0000313" key="1">
    <source>
        <dbReference type="EMBL" id="ABD08005.1"/>
    </source>
</evidence>
<dbReference type="Proteomes" id="UP000008809">
    <property type="component" value="Chromosome"/>
</dbReference>
<gene>
    <name evidence="1" type="ordered locus">RPB_3309</name>
</gene>
<dbReference type="AlphaFoldDB" id="Q2IUV5"/>
<evidence type="ECO:0000313" key="2">
    <source>
        <dbReference type="Proteomes" id="UP000008809"/>
    </source>
</evidence>
<dbReference type="STRING" id="316058.RPB_3309"/>
<organism evidence="1 2">
    <name type="scientific">Rhodopseudomonas palustris (strain HaA2)</name>
    <dbReference type="NCBI Taxonomy" id="316058"/>
    <lineage>
        <taxon>Bacteria</taxon>
        <taxon>Pseudomonadati</taxon>
        <taxon>Pseudomonadota</taxon>
        <taxon>Alphaproteobacteria</taxon>
        <taxon>Hyphomicrobiales</taxon>
        <taxon>Nitrobacteraceae</taxon>
        <taxon>Rhodopseudomonas</taxon>
    </lineage>
</organism>
<proteinExistence type="predicted"/>